<keyword evidence="5" id="KW-0408">Iron</keyword>
<dbReference type="GO" id="GO:0046872">
    <property type="term" value="F:metal ion binding"/>
    <property type="evidence" value="ECO:0007669"/>
    <property type="project" value="UniProtKB-KW"/>
</dbReference>
<keyword evidence="2" id="KW-0479">Metal-binding</keyword>
<organism evidence="8 9">
    <name type="scientific">Laceyella tengchongensis</name>
    <dbReference type="NCBI Taxonomy" id="574699"/>
    <lineage>
        <taxon>Bacteria</taxon>
        <taxon>Bacillati</taxon>
        <taxon>Bacillota</taxon>
        <taxon>Bacilli</taxon>
        <taxon>Bacillales</taxon>
        <taxon>Thermoactinomycetaceae</taxon>
        <taxon>Laceyella</taxon>
    </lineage>
</organism>
<dbReference type="SUPFAM" id="SSF109604">
    <property type="entry name" value="HD-domain/PDEase-like"/>
    <property type="match status" value="1"/>
</dbReference>
<dbReference type="Proteomes" id="UP001157946">
    <property type="component" value="Unassembled WGS sequence"/>
</dbReference>
<evidence type="ECO:0000256" key="1">
    <source>
        <dbReference type="ARBA" id="ARBA00012506"/>
    </source>
</evidence>
<evidence type="ECO:0000313" key="9">
    <source>
        <dbReference type="Proteomes" id="UP001157946"/>
    </source>
</evidence>
<feature type="domain" description="HD" evidence="7">
    <location>
        <begin position="18"/>
        <end position="131"/>
    </location>
</feature>
<dbReference type="AlphaFoldDB" id="A0AA46AEI3"/>
<dbReference type="InterPro" id="IPR003607">
    <property type="entry name" value="HD/PDEase_dom"/>
</dbReference>
<dbReference type="Gene3D" id="1.10.3210.10">
    <property type="entry name" value="Hypothetical protein af1432"/>
    <property type="match status" value="1"/>
</dbReference>
<dbReference type="InterPro" id="IPR005249">
    <property type="entry name" value="YqeK"/>
</dbReference>
<dbReference type="InterPro" id="IPR006674">
    <property type="entry name" value="HD_domain"/>
</dbReference>
<name>A0AA46AEI3_9BACL</name>
<evidence type="ECO:0000256" key="2">
    <source>
        <dbReference type="ARBA" id="ARBA00022723"/>
    </source>
</evidence>
<dbReference type="PANTHER" id="PTHR35795">
    <property type="entry name" value="SLR1885 PROTEIN"/>
    <property type="match status" value="1"/>
</dbReference>
<dbReference type="GO" id="GO:0000166">
    <property type="term" value="F:nucleotide binding"/>
    <property type="evidence" value="ECO:0007669"/>
    <property type="project" value="UniProtKB-KW"/>
</dbReference>
<evidence type="ECO:0000256" key="5">
    <source>
        <dbReference type="ARBA" id="ARBA00023004"/>
    </source>
</evidence>
<dbReference type="RefSeq" id="WP_284724083.1">
    <property type="nucleotide sequence ID" value="NZ_FXTU01000002.1"/>
</dbReference>
<keyword evidence="3" id="KW-0547">Nucleotide-binding</keyword>
<keyword evidence="9" id="KW-1185">Reference proteome</keyword>
<sequence>MDLEILLQATKEQMPLSRWEHTLRVKDTALQLADRLGMDPHPVTVASILHDYCKFWPDTELAARIRQSDLPKDLLQYNKELWHGPVAAIVARDQFGITDPDVLHAIQYHTSGREGMSQLEKVIWLADYIEPARQFPGLDEVRLLAETNLDQALLKALENTIQFLIQKKQKVYPPTLLARNWMLDQVAQTQTESREEFF</sequence>
<dbReference type="InterPro" id="IPR051094">
    <property type="entry name" value="Diverse_Catalytic_Enzymes"/>
</dbReference>
<reference evidence="8" key="1">
    <citation type="submission" date="2017-05" db="EMBL/GenBank/DDBJ databases">
        <authorList>
            <person name="Varghese N."/>
            <person name="Submissions S."/>
        </authorList>
    </citation>
    <scope>NUCLEOTIDE SEQUENCE</scope>
    <source>
        <strain evidence="8">DSM 45262</strain>
    </source>
</reference>
<evidence type="ECO:0000259" key="7">
    <source>
        <dbReference type="Pfam" id="PF01966"/>
    </source>
</evidence>
<gene>
    <name evidence="8" type="ORF">SAMN06265361_102421</name>
</gene>
<dbReference type="PANTHER" id="PTHR35795:SF1">
    <property type="entry name" value="BIS(5'-NUCLEOSYL)-TETRAPHOSPHATASE, SYMMETRICAL"/>
    <property type="match status" value="1"/>
</dbReference>
<proteinExistence type="predicted"/>
<keyword evidence="4 8" id="KW-0378">Hydrolase</keyword>
<dbReference type="EC" id="3.6.1.41" evidence="1"/>
<dbReference type="CDD" id="cd00077">
    <property type="entry name" value="HDc"/>
    <property type="match status" value="1"/>
</dbReference>
<evidence type="ECO:0000256" key="3">
    <source>
        <dbReference type="ARBA" id="ARBA00022741"/>
    </source>
</evidence>
<dbReference type="NCBIfam" id="TIGR00488">
    <property type="entry name" value="bis(5'-nucleosyl)-tetraphosphatase (symmetrical) YqeK"/>
    <property type="match status" value="1"/>
</dbReference>
<evidence type="ECO:0000256" key="6">
    <source>
        <dbReference type="ARBA" id="ARBA00049417"/>
    </source>
</evidence>
<evidence type="ECO:0000256" key="4">
    <source>
        <dbReference type="ARBA" id="ARBA00022801"/>
    </source>
</evidence>
<accession>A0AA46AEI3</accession>
<protein>
    <recommendedName>
        <fullName evidence="1">bis(5'-nucleosyl)-tetraphosphatase (symmetrical)</fullName>
        <ecNumber evidence="1">3.6.1.41</ecNumber>
    </recommendedName>
</protein>
<evidence type="ECO:0000313" key="8">
    <source>
        <dbReference type="EMBL" id="SMP12946.1"/>
    </source>
</evidence>
<comment type="caution">
    <text evidence="8">The sequence shown here is derived from an EMBL/GenBank/DDBJ whole genome shotgun (WGS) entry which is preliminary data.</text>
</comment>
<dbReference type="GO" id="GO:0008803">
    <property type="term" value="F:bis(5'-nucleosyl)-tetraphosphatase (symmetrical) activity"/>
    <property type="evidence" value="ECO:0007669"/>
    <property type="project" value="UniProtKB-EC"/>
</dbReference>
<dbReference type="EMBL" id="FXTU01000002">
    <property type="protein sequence ID" value="SMP12946.1"/>
    <property type="molecule type" value="Genomic_DNA"/>
</dbReference>
<comment type="catalytic activity">
    <reaction evidence="6">
        <text>P(1),P(4)-bis(5'-adenosyl) tetraphosphate + H2O = 2 ADP + 2 H(+)</text>
        <dbReference type="Rhea" id="RHEA:24252"/>
        <dbReference type="ChEBI" id="CHEBI:15377"/>
        <dbReference type="ChEBI" id="CHEBI:15378"/>
        <dbReference type="ChEBI" id="CHEBI:58141"/>
        <dbReference type="ChEBI" id="CHEBI:456216"/>
        <dbReference type="EC" id="3.6.1.41"/>
    </reaction>
</comment>
<dbReference type="Pfam" id="PF01966">
    <property type="entry name" value="HD"/>
    <property type="match status" value="1"/>
</dbReference>